<feature type="coiled-coil region" evidence="1">
    <location>
        <begin position="143"/>
        <end position="173"/>
    </location>
</feature>
<accession>A0A265E7A7</accession>
<organism evidence="3 4">
    <name type="scientific">Salinicoccus roseus</name>
    <dbReference type="NCBI Taxonomy" id="45670"/>
    <lineage>
        <taxon>Bacteria</taxon>
        <taxon>Bacillati</taxon>
        <taxon>Bacillota</taxon>
        <taxon>Bacilli</taxon>
        <taxon>Bacillales</taxon>
        <taxon>Staphylococcaceae</taxon>
        <taxon>Salinicoccus</taxon>
    </lineage>
</organism>
<gene>
    <name evidence="3" type="ORF">CFN03_08670</name>
</gene>
<proteinExistence type="predicted"/>
<sequence length="278" mass="31450">MARKGIPIKDVFAVMFATDNNVKEASQILKIKKSTIYNMKSQKKDQWTAMQQQLEKGELDLELYMKERGFARLAEEKRVREKSVKSGMVEKHVGVSRSIEGVKPTHVPKMKQTVTPASQTLKPKAHKPKEKQPMPTKTKDPYVIELETQNAKLKKNNKEIAEALDRSNKEKETIVQEHNALVDDYQKAKEYLGEVVGFNGEKAEQLEKLYKEKKQLLKDLEHAEAKLNETTVAVDSSHHPTGLHLVRLGKVYVSKSGNIIKSIVHAVSDDLEALSKVA</sequence>
<feature type="coiled-coil region" evidence="1">
    <location>
        <begin position="199"/>
        <end position="233"/>
    </location>
</feature>
<name>A0A265E7A7_9STAP</name>
<dbReference type="Proteomes" id="UP000216682">
    <property type="component" value="Unassembled WGS sequence"/>
</dbReference>
<keyword evidence="1" id="KW-0175">Coiled coil</keyword>
<feature type="region of interest" description="Disordered" evidence="2">
    <location>
        <begin position="115"/>
        <end position="137"/>
    </location>
</feature>
<comment type="caution">
    <text evidence="3">The sequence shown here is derived from an EMBL/GenBank/DDBJ whole genome shotgun (WGS) entry which is preliminary data.</text>
</comment>
<evidence type="ECO:0000313" key="3">
    <source>
        <dbReference type="EMBL" id="OZT77138.1"/>
    </source>
</evidence>
<dbReference type="RefSeq" id="WP_094906661.1">
    <property type="nucleotide sequence ID" value="NZ_NPEZ01000003.1"/>
</dbReference>
<protein>
    <submittedName>
        <fullName evidence="3">Uncharacterized protein</fullName>
    </submittedName>
</protein>
<evidence type="ECO:0000256" key="2">
    <source>
        <dbReference type="SAM" id="MobiDB-lite"/>
    </source>
</evidence>
<reference evidence="3 4" key="1">
    <citation type="submission" date="2017-07" db="EMBL/GenBank/DDBJ databases">
        <title>Shotgun whole genome sequences of three halophilic bacterial isolates.</title>
        <authorList>
            <person name="Pozzo T."/>
            <person name="Higdon S.M."/>
            <person name="Quillaguaman J."/>
        </authorList>
    </citation>
    <scope>NUCLEOTIDE SEQUENCE [LARGE SCALE GENOMIC DNA]</scope>
    <source>
        <strain evidence="3 4">BU-1</strain>
    </source>
</reference>
<dbReference type="EMBL" id="NPEZ01000003">
    <property type="protein sequence ID" value="OZT77138.1"/>
    <property type="molecule type" value="Genomic_DNA"/>
</dbReference>
<evidence type="ECO:0000313" key="4">
    <source>
        <dbReference type="Proteomes" id="UP000216682"/>
    </source>
</evidence>
<evidence type="ECO:0000256" key="1">
    <source>
        <dbReference type="SAM" id="Coils"/>
    </source>
</evidence>
<dbReference type="AlphaFoldDB" id="A0A265E7A7"/>